<sequence length="195" mass="21853">MSQPEHAQILPISDLDLARDVHSKLRLAGIVGAVHPHNSCLVALTDPNPAPGYAPVSLLIDLSLCTDQPSGWKKSKQLVPPQIKSMLMVIGHLVQRQTPVDVSFVTDTAKKDLGKPQIREAIPAFTQDQDLVPNRYFVLEAILVKPLDHTFDLRLWNRAARLRSQHEWFMHSQPAKAEQRSPIQSDKKGKRKAKD</sequence>
<accession>A0A077QZ63</accession>
<dbReference type="AlphaFoldDB" id="A0A077QZ63"/>
<name>A0A077QZ63_9BASI</name>
<reference evidence="2" key="1">
    <citation type="journal article" date="2014" name="Genome Biol. Evol.">
        <title>Gene Loss Rather Than Gene Gain Is Associated with a Host Jump from Monocots to Dicots in the Smut Fungus Melanopsichium pennsylvanicum.</title>
        <authorList>
            <person name="Sharma R."/>
            <person name="Mishra B."/>
            <person name="Runge F."/>
            <person name="Thines M."/>
        </authorList>
    </citation>
    <scope>NUCLEOTIDE SEQUENCE</scope>
    <source>
        <strain evidence="2">4</strain>
    </source>
</reference>
<evidence type="ECO:0000313" key="2">
    <source>
        <dbReference type="EMBL" id="CDI51812.1"/>
    </source>
</evidence>
<evidence type="ECO:0000256" key="1">
    <source>
        <dbReference type="SAM" id="MobiDB-lite"/>
    </source>
</evidence>
<feature type="region of interest" description="Disordered" evidence="1">
    <location>
        <begin position="170"/>
        <end position="195"/>
    </location>
</feature>
<protein>
    <submittedName>
        <fullName evidence="2">Uncharacterized protein</fullName>
    </submittedName>
</protein>
<proteinExistence type="predicted"/>
<organism evidence="2">
    <name type="scientific">Melanopsichium pennsylvanicum 4</name>
    <dbReference type="NCBI Taxonomy" id="1398559"/>
    <lineage>
        <taxon>Eukaryota</taxon>
        <taxon>Fungi</taxon>
        <taxon>Dikarya</taxon>
        <taxon>Basidiomycota</taxon>
        <taxon>Ustilaginomycotina</taxon>
        <taxon>Ustilaginomycetes</taxon>
        <taxon>Ustilaginales</taxon>
        <taxon>Ustilaginaceae</taxon>
        <taxon>Melanopsichium</taxon>
    </lineage>
</organism>
<dbReference type="EMBL" id="HG529520">
    <property type="protein sequence ID" value="CDI51812.1"/>
    <property type="molecule type" value="Genomic_DNA"/>
</dbReference>